<protein>
    <submittedName>
        <fullName evidence="2">Uncharacterized protein</fullName>
    </submittedName>
</protein>
<accession>A0A6V7WJM9</accession>
<name>A0A6V7WJM9_MELEN</name>
<dbReference type="Proteomes" id="UP000580250">
    <property type="component" value="Unassembled WGS sequence"/>
</dbReference>
<feature type="region of interest" description="Disordered" evidence="1">
    <location>
        <begin position="22"/>
        <end position="55"/>
    </location>
</feature>
<evidence type="ECO:0000256" key="1">
    <source>
        <dbReference type="SAM" id="MobiDB-lite"/>
    </source>
</evidence>
<sequence>MDLYPPPMDLYPPPMDLYPPPPSVHGSPIVGSPSASPCYSSSKSPLRSPQGHVDEGGNEVIKMHYIDYYETKRKSHFKILISRADGRALVKDLNESIYQASYYDPTYIHFENSVLLKEILLHNKKGASYNVNVKRCLKVLKFFRKMHLQPTIKGYSHGVGEYDRIMSLISQLVVYLN</sequence>
<comment type="caution">
    <text evidence="2">The sequence shown here is derived from an EMBL/GenBank/DDBJ whole genome shotgun (WGS) entry which is preliminary data.</text>
</comment>
<evidence type="ECO:0000313" key="3">
    <source>
        <dbReference type="Proteomes" id="UP000580250"/>
    </source>
</evidence>
<reference evidence="2 3" key="1">
    <citation type="submission" date="2020-08" db="EMBL/GenBank/DDBJ databases">
        <authorList>
            <person name="Koutsovoulos G."/>
            <person name="Danchin GJ E."/>
        </authorList>
    </citation>
    <scope>NUCLEOTIDE SEQUENCE [LARGE SCALE GENOMIC DNA]</scope>
</reference>
<dbReference type="AlphaFoldDB" id="A0A6V7WJM9"/>
<proteinExistence type="predicted"/>
<dbReference type="EMBL" id="CAJEWN010000627">
    <property type="protein sequence ID" value="CAD2187204.1"/>
    <property type="molecule type" value="Genomic_DNA"/>
</dbReference>
<gene>
    <name evidence="2" type="ORF">MENT_LOCUS39773</name>
</gene>
<organism evidence="2 3">
    <name type="scientific">Meloidogyne enterolobii</name>
    <name type="common">Root-knot nematode worm</name>
    <name type="synonym">Meloidogyne mayaguensis</name>
    <dbReference type="NCBI Taxonomy" id="390850"/>
    <lineage>
        <taxon>Eukaryota</taxon>
        <taxon>Metazoa</taxon>
        <taxon>Ecdysozoa</taxon>
        <taxon>Nematoda</taxon>
        <taxon>Chromadorea</taxon>
        <taxon>Rhabditida</taxon>
        <taxon>Tylenchina</taxon>
        <taxon>Tylenchomorpha</taxon>
        <taxon>Tylenchoidea</taxon>
        <taxon>Meloidogynidae</taxon>
        <taxon>Meloidogyninae</taxon>
        <taxon>Meloidogyne</taxon>
    </lineage>
</organism>
<evidence type="ECO:0000313" key="2">
    <source>
        <dbReference type="EMBL" id="CAD2187204.1"/>
    </source>
</evidence>
<feature type="compositionally biased region" description="Low complexity" evidence="1">
    <location>
        <begin position="32"/>
        <end position="49"/>
    </location>
</feature>